<reference evidence="2" key="1">
    <citation type="submission" date="2014-09" db="EMBL/GenBank/DDBJ databases">
        <authorList>
            <person name="Magalhaes I.L.F."/>
            <person name="Oliveira U."/>
            <person name="Santos F.R."/>
            <person name="Vidigal T.H.D.A."/>
            <person name="Brescovit A.D."/>
            <person name="Santos A.J."/>
        </authorList>
    </citation>
    <scope>NUCLEOTIDE SEQUENCE</scope>
    <source>
        <tissue evidence="2">Shoot tissue taken approximately 20 cm above the soil surface</tissue>
    </source>
</reference>
<dbReference type="AlphaFoldDB" id="A0A0A9EHC1"/>
<organism evidence="2">
    <name type="scientific">Arundo donax</name>
    <name type="common">Giant reed</name>
    <name type="synonym">Donax arundinaceus</name>
    <dbReference type="NCBI Taxonomy" id="35708"/>
    <lineage>
        <taxon>Eukaryota</taxon>
        <taxon>Viridiplantae</taxon>
        <taxon>Streptophyta</taxon>
        <taxon>Embryophyta</taxon>
        <taxon>Tracheophyta</taxon>
        <taxon>Spermatophyta</taxon>
        <taxon>Magnoliopsida</taxon>
        <taxon>Liliopsida</taxon>
        <taxon>Poales</taxon>
        <taxon>Poaceae</taxon>
        <taxon>PACMAD clade</taxon>
        <taxon>Arundinoideae</taxon>
        <taxon>Arundineae</taxon>
        <taxon>Arundo</taxon>
    </lineage>
</organism>
<evidence type="ECO:0000313" key="2">
    <source>
        <dbReference type="EMBL" id="JAD99481.1"/>
    </source>
</evidence>
<sequence>MSSQRPARMCSCASMQRRVTSGSATSGPASAQASSAVKRTTASIGSSSVVFTMVAILFFPSCEPELSPPERAREEEIGCGESRSGGVRTKP</sequence>
<name>A0A0A9EHC1_ARUDO</name>
<feature type="region of interest" description="Disordered" evidence="1">
    <location>
        <begin position="1"/>
        <end position="42"/>
    </location>
</feature>
<reference evidence="2" key="2">
    <citation type="journal article" date="2015" name="Data Brief">
        <title>Shoot transcriptome of the giant reed, Arundo donax.</title>
        <authorList>
            <person name="Barrero R.A."/>
            <person name="Guerrero F.D."/>
            <person name="Moolhuijzen P."/>
            <person name="Goolsby J.A."/>
            <person name="Tidwell J."/>
            <person name="Bellgard S.E."/>
            <person name="Bellgard M.I."/>
        </authorList>
    </citation>
    <scope>NUCLEOTIDE SEQUENCE</scope>
    <source>
        <tissue evidence="2">Shoot tissue taken approximately 20 cm above the soil surface</tissue>
    </source>
</reference>
<protein>
    <submittedName>
        <fullName evidence="2">Uncharacterized protein</fullName>
    </submittedName>
</protein>
<evidence type="ECO:0000256" key="1">
    <source>
        <dbReference type="SAM" id="MobiDB-lite"/>
    </source>
</evidence>
<dbReference type="EMBL" id="GBRH01198414">
    <property type="protein sequence ID" value="JAD99481.1"/>
    <property type="molecule type" value="Transcribed_RNA"/>
</dbReference>
<feature type="compositionally biased region" description="Low complexity" evidence="1">
    <location>
        <begin position="20"/>
        <end position="36"/>
    </location>
</feature>
<feature type="region of interest" description="Disordered" evidence="1">
    <location>
        <begin position="64"/>
        <end position="91"/>
    </location>
</feature>
<accession>A0A0A9EHC1</accession>
<proteinExistence type="predicted"/>